<dbReference type="SMART" id="SM00342">
    <property type="entry name" value="HTH_ARAC"/>
    <property type="match status" value="1"/>
</dbReference>
<evidence type="ECO:0000256" key="3">
    <source>
        <dbReference type="ARBA" id="ARBA00023163"/>
    </source>
</evidence>
<name>A0A1M6DHL3_9CLOT</name>
<evidence type="ECO:0000313" key="6">
    <source>
        <dbReference type="Proteomes" id="UP000184310"/>
    </source>
</evidence>
<reference evidence="5 6" key="1">
    <citation type="submission" date="2016-11" db="EMBL/GenBank/DDBJ databases">
        <authorList>
            <person name="Jaros S."/>
            <person name="Januszkiewicz K."/>
            <person name="Wedrychowicz H."/>
        </authorList>
    </citation>
    <scope>NUCLEOTIDE SEQUENCE [LARGE SCALE GENOMIC DNA]</scope>
    <source>
        <strain evidence="5 6">DSM 21758</strain>
    </source>
</reference>
<dbReference type="Gene3D" id="1.10.10.60">
    <property type="entry name" value="Homeodomain-like"/>
    <property type="match status" value="2"/>
</dbReference>
<dbReference type="Proteomes" id="UP000184310">
    <property type="component" value="Unassembled WGS sequence"/>
</dbReference>
<evidence type="ECO:0000256" key="2">
    <source>
        <dbReference type="ARBA" id="ARBA00023125"/>
    </source>
</evidence>
<protein>
    <submittedName>
        <fullName evidence="5">AraC-type DNA-binding protein</fullName>
    </submittedName>
</protein>
<proteinExistence type="predicted"/>
<dbReference type="InterPro" id="IPR009057">
    <property type="entry name" value="Homeodomain-like_sf"/>
</dbReference>
<dbReference type="InterPro" id="IPR018060">
    <property type="entry name" value="HTH_AraC"/>
</dbReference>
<evidence type="ECO:0000256" key="1">
    <source>
        <dbReference type="ARBA" id="ARBA00023015"/>
    </source>
</evidence>
<dbReference type="AlphaFoldDB" id="A0A1M6DHL3"/>
<dbReference type="RefSeq" id="WP_072985307.1">
    <property type="nucleotide sequence ID" value="NZ_FQZB01000004.1"/>
</dbReference>
<dbReference type="SUPFAM" id="SSF46689">
    <property type="entry name" value="Homeodomain-like"/>
    <property type="match status" value="1"/>
</dbReference>
<gene>
    <name evidence="5" type="ORF">SAMN02745163_00727</name>
</gene>
<organism evidence="5 6">
    <name type="scientific">Clostridium cavendishii DSM 21758</name>
    <dbReference type="NCBI Taxonomy" id="1121302"/>
    <lineage>
        <taxon>Bacteria</taxon>
        <taxon>Bacillati</taxon>
        <taxon>Bacillota</taxon>
        <taxon>Clostridia</taxon>
        <taxon>Eubacteriales</taxon>
        <taxon>Clostridiaceae</taxon>
        <taxon>Clostridium</taxon>
    </lineage>
</organism>
<keyword evidence="1" id="KW-0805">Transcription regulation</keyword>
<sequence length="324" mass="37326">MNNILNTLHEPCLIKHGFYLDKTCTKFNTEGLTYSLPPEKGYGNYWVYAYKNLFSISIHDFVLSNDLFFEYKIPKYLSISYYESGSGEEFKPYNRISCGFIKGFIGNNSLYQALFHKHIPVKSIGIEIMPEYYKDYLQKKYNGEYNDPCSAFLSIDGASDFPELVTLLKQIKTYNGTGMSAKLFYESKVAEAISLIVDKSKNMNTPKIRKKISDDDINSIRTVASYINDHYSYTINLDELSRIACMGTTKLKYTFKAVFKCTITEYIQNKRISQAEHIFLNTDLPINQVANIVGYKNASRFSELFRKQTGLLPKEFKKNCKIST</sequence>
<evidence type="ECO:0000313" key="5">
    <source>
        <dbReference type="EMBL" id="SHI72498.1"/>
    </source>
</evidence>
<keyword evidence="2 5" id="KW-0238">DNA-binding</keyword>
<dbReference type="PRINTS" id="PR00032">
    <property type="entry name" value="HTHARAC"/>
</dbReference>
<dbReference type="PANTHER" id="PTHR47893">
    <property type="entry name" value="REGULATORY PROTEIN PCHR"/>
    <property type="match status" value="1"/>
</dbReference>
<keyword evidence="6" id="KW-1185">Reference proteome</keyword>
<dbReference type="GO" id="GO:0043565">
    <property type="term" value="F:sequence-specific DNA binding"/>
    <property type="evidence" value="ECO:0007669"/>
    <property type="project" value="InterPro"/>
</dbReference>
<dbReference type="InterPro" id="IPR020449">
    <property type="entry name" value="Tscrpt_reg_AraC-type_HTH"/>
</dbReference>
<dbReference type="OrthoDB" id="3177689at2"/>
<dbReference type="GO" id="GO:0003700">
    <property type="term" value="F:DNA-binding transcription factor activity"/>
    <property type="evidence" value="ECO:0007669"/>
    <property type="project" value="InterPro"/>
</dbReference>
<evidence type="ECO:0000259" key="4">
    <source>
        <dbReference type="PROSITE" id="PS01124"/>
    </source>
</evidence>
<dbReference type="PANTHER" id="PTHR47893:SF1">
    <property type="entry name" value="REGULATORY PROTEIN PCHR"/>
    <property type="match status" value="1"/>
</dbReference>
<feature type="domain" description="HTH araC/xylS-type" evidence="4">
    <location>
        <begin position="221"/>
        <end position="319"/>
    </location>
</feature>
<keyword evidence="3" id="KW-0804">Transcription</keyword>
<dbReference type="EMBL" id="FQZB01000004">
    <property type="protein sequence ID" value="SHI72498.1"/>
    <property type="molecule type" value="Genomic_DNA"/>
</dbReference>
<accession>A0A1M6DHL3</accession>
<dbReference type="STRING" id="1121302.SAMN02745163_00727"/>
<dbReference type="PROSITE" id="PS01124">
    <property type="entry name" value="HTH_ARAC_FAMILY_2"/>
    <property type="match status" value="1"/>
</dbReference>
<dbReference type="Pfam" id="PF12833">
    <property type="entry name" value="HTH_18"/>
    <property type="match status" value="1"/>
</dbReference>
<dbReference type="InterPro" id="IPR053142">
    <property type="entry name" value="PchR_regulatory_protein"/>
</dbReference>